<dbReference type="RefSeq" id="WP_282763793.1">
    <property type="nucleotide sequence ID" value="NZ_JASCTH010000021.1"/>
</dbReference>
<accession>A0ABT6WSV0</accession>
<evidence type="ECO:0000313" key="4">
    <source>
        <dbReference type="Proteomes" id="UP001241758"/>
    </source>
</evidence>
<dbReference type="EMBL" id="JASCTH010000021">
    <property type="protein sequence ID" value="MDI6102725.1"/>
    <property type="molecule type" value="Genomic_DNA"/>
</dbReference>
<feature type="signal peptide" evidence="2">
    <location>
        <begin position="1"/>
        <end position="27"/>
    </location>
</feature>
<evidence type="ECO:0000256" key="2">
    <source>
        <dbReference type="SAM" id="SignalP"/>
    </source>
</evidence>
<feature type="region of interest" description="Disordered" evidence="1">
    <location>
        <begin position="32"/>
        <end position="52"/>
    </location>
</feature>
<evidence type="ECO:0000313" key="3">
    <source>
        <dbReference type="EMBL" id="MDI6102725.1"/>
    </source>
</evidence>
<dbReference type="Proteomes" id="UP001241758">
    <property type="component" value="Unassembled WGS sequence"/>
</dbReference>
<keyword evidence="2" id="KW-0732">Signal</keyword>
<feature type="chain" id="PRO_5047177471" description="Preprotein translocase subunit TatB" evidence="2">
    <location>
        <begin position="28"/>
        <end position="142"/>
    </location>
</feature>
<proteinExistence type="predicted"/>
<feature type="compositionally biased region" description="Polar residues" evidence="1">
    <location>
        <begin position="41"/>
        <end position="51"/>
    </location>
</feature>
<keyword evidence="4" id="KW-1185">Reference proteome</keyword>
<reference evidence="3 4" key="1">
    <citation type="submission" date="2023-05" db="EMBL/GenBank/DDBJ databases">
        <title>Actinoplanes sp. NEAU-A12 genome sequencing.</title>
        <authorList>
            <person name="Wang Z.-S."/>
        </authorList>
    </citation>
    <scope>NUCLEOTIDE SEQUENCE [LARGE SCALE GENOMIC DNA]</scope>
    <source>
        <strain evidence="3 4">NEAU-A12</strain>
    </source>
</reference>
<gene>
    <name evidence="3" type="ORF">QLQ12_29310</name>
</gene>
<organism evidence="3 4">
    <name type="scientific">Actinoplanes sandaracinus</name>
    <dbReference type="NCBI Taxonomy" id="3045177"/>
    <lineage>
        <taxon>Bacteria</taxon>
        <taxon>Bacillati</taxon>
        <taxon>Actinomycetota</taxon>
        <taxon>Actinomycetes</taxon>
        <taxon>Micromonosporales</taxon>
        <taxon>Micromonosporaceae</taxon>
        <taxon>Actinoplanes</taxon>
    </lineage>
</organism>
<evidence type="ECO:0008006" key="5">
    <source>
        <dbReference type="Google" id="ProtNLM"/>
    </source>
</evidence>
<comment type="caution">
    <text evidence="3">The sequence shown here is derived from an EMBL/GenBank/DDBJ whole genome shotgun (WGS) entry which is preliminary data.</text>
</comment>
<evidence type="ECO:0000256" key="1">
    <source>
        <dbReference type="SAM" id="MobiDB-lite"/>
    </source>
</evidence>
<sequence>MKRFLAFAATVGTMGLALGFTATQAAAAPGSAPAASTQASKPSGKNYTCSNQGGGPNHKVTCIGTVNGNNVTVNVGDVNVLSNNNLTLLQNVLNDVTVQVANLDVDTQIKQIEASVLTFYVSKLLIPITVDKIQVCVAVKCG</sequence>
<name>A0ABT6WSV0_9ACTN</name>
<protein>
    <recommendedName>
        <fullName evidence="5">Preprotein translocase subunit TatB</fullName>
    </recommendedName>
</protein>